<accession>A0A2B7XGX4</accession>
<sequence>MYGFPIGESGCKKLGYRGTKYTHPKVQRGGQVRSSPITKWTSPSINGVSTLSIRMLRRFLDTYMPELHEHGIVFKFLPVIGRFVADVVEGNKASQDILKTWQWRKPDPLQSPVNILMEGTDSSRALQNVEMQDEAEPIQLSYNL</sequence>
<protein>
    <submittedName>
        <fullName evidence="1">Uncharacterized protein</fullName>
    </submittedName>
</protein>
<proteinExistence type="predicted"/>
<reference evidence="1 2" key="1">
    <citation type="submission" date="2017-10" db="EMBL/GenBank/DDBJ databases">
        <title>Comparative genomics in systemic dimorphic fungi from Ajellomycetaceae.</title>
        <authorList>
            <person name="Munoz J.F."/>
            <person name="Mcewen J.G."/>
            <person name="Clay O.K."/>
            <person name="Cuomo C.A."/>
        </authorList>
    </citation>
    <scope>NUCLEOTIDE SEQUENCE [LARGE SCALE GENOMIC DNA]</scope>
    <source>
        <strain evidence="1 2">UAMH130</strain>
    </source>
</reference>
<dbReference type="Proteomes" id="UP000224080">
    <property type="component" value="Unassembled WGS sequence"/>
</dbReference>
<gene>
    <name evidence="1" type="ORF">GX51_01329</name>
</gene>
<dbReference type="OrthoDB" id="4178770at2759"/>
<dbReference type="Gene3D" id="3.30.9.10">
    <property type="entry name" value="D-Amino Acid Oxidase, subunit A, domain 2"/>
    <property type="match status" value="1"/>
</dbReference>
<name>A0A2B7XGX4_9EURO</name>
<evidence type="ECO:0000313" key="2">
    <source>
        <dbReference type="Proteomes" id="UP000224080"/>
    </source>
</evidence>
<dbReference type="Gene3D" id="3.50.50.60">
    <property type="entry name" value="FAD/NAD(P)-binding domain"/>
    <property type="match status" value="1"/>
</dbReference>
<dbReference type="STRING" id="2060905.A0A2B7XGX4"/>
<dbReference type="InterPro" id="IPR036188">
    <property type="entry name" value="FAD/NAD-bd_sf"/>
</dbReference>
<organism evidence="1 2">
    <name type="scientific">Blastomyces parvus</name>
    <dbReference type="NCBI Taxonomy" id="2060905"/>
    <lineage>
        <taxon>Eukaryota</taxon>
        <taxon>Fungi</taxon>
        <taxon>Dikarya</taxon>
        <taxon>Ascomycota</taxon>
        <taxon>Pezizomycotina</taxon>
        <taxon>Eurotiomycetes</taxon>
        <taxon>Eurotiomycetidae</taxon>
        <taxon>Onygenales</taxon>
        <taxon>Ajellomycetaceae</taxon>
        <taxon>Blastomyces</taxon>
    </lineage>
</organism>
<dbReference type="AlphaFoldDB" id="A0A2B7XGX4"/>
<keyword evidence="2" id="KW-1185">Reference proteome</keyword>
<dbReference type="EMBL" id="PDNC01000010">
    <property type="protein sequence ID" value="PGH08175.1"/>
    <property type="molecule type" value="Genomic_DNA"/>
</dbReference>
<evidence type="ECO:0000313" key="1">
    <source>
        <dbReference type="EMBL" id="PGH08175.1"/>
    </source>
</evidence>
<comment type="caution">
    <text evidence="1">The sequence shown here is derived from an EMBL/GenBank/DDBJ whole genome shotgun (WGS) entry which is preliminary data.</text>
</comment>